<gene>
    <name evidence="1" type="ORF">MNBD_PLANCTO02-353</name>
</gene>
<accession>A0A3B1DFH8</accession>
<reference evidence="1" key="1">
    <citation type="submission" date="2018-06" db="EMBL/GenBank/DDBJ databases">
        <authorList>
            <person name="Zhirakovskaya E."/>
        </authorList>
    </citation>
    <scope>NUCLEOTIDE SEQUENCE</scope>
</reference>
<proteinExistence type="predicted"/>
<evidence type="ECO:0000313" key="1">
    <source>
        <dbReference type="EMBL" id="VAX41099.1"/>
    </source>
</evidence>
<sequence length="210" mass="23940">MKTIDDEIINIIIKNVVQQLQHVKGKAQPAVNTNKTDETTLNELVITEETLLKRINGQKEIIVGAKSIITPSGKDYLRTNKISWRRCDTKNTQPTSQQKWDIFFLDDAKPMQHLFKEMPVNRERVSSPEEAAKKGIRTICRGSSAGVIVITNRPELVCSLANRNNKVRAAVVQNVQHWEEMKQHFAGNLFCINPVGRNAFELRNLLKRII</sequence>
<dbReference type="EMBL" id="UOGL01000513">
    <property type="protein sequence ID" value="VAX41099.1"/>
    <property type="molecule type" value="Genomic_DNA"/>
</dbReference>
<name>A0A3B1DFH8_9ZZZZ</name>
<protein>
    <submittedName>
        <fullName evidence="1">Uncharacterized protein</fullName>
    </submittedName>
</protein>
<organism evidence="1">
    <name type="scientific">hydrothermal vent metagenome</name>
    <dbReference type="NCBI Taxonomy" id="652676"/>
    <lineage>
        <taxon>unclassified sequences</taxon>
        <taxon>metagenomes</taxon>
        <taxon>ecological metagenomes</taxon>
    </lineage>
</organism>
<dbReference type="AlphaFoldDB" id="A0A3B1DFH8"/>